<comment type="caution">
    <text evidence="3">The sequence shown here is derived from an EMBL/GenBank/DDBJ whole genome shotgun (WGS) entry which is preliminary data.</text>
</comment>
<feature type="region of interest" description="Disordered" evidence="1">
    <location>
        <begin position="371"/>
        <end position="464"/>
    </location>
</feature>
<accession>A0A9W9AP22</accession>
<dbReference type="Gene3D" id="2.60.120.260">
    <property type="entry name" value="Galactose-binding domain-like"/>
    <property type="match status" value="1"/>
</dbReference>
<evidence type="ECO:0000313" key="3">
    <source>
        <dbReference type="EMBL" id="KAJ4487224.1"/>
    </source>
</evidence>
<protein>
    <submittedName>
        <fullName evidence="3">Uncharacterized protein</fullName>
    </submittedName>
</protein>
<sequence>MTTPDTAVPRLVVVDDTDPSIQYTPSTAFSKDSAGKLDGQGYGGPVFNHTLTGLSGTSNNGSLTFSFNGTFVRAMVAAEGIYGWYCNVDNHLITSFTVDTSQVTNYIACDSEGTLSGTTSEHTLVVNFFFYPDSPTTSSLWLDSIQYQPLPSDPLDAVTLRIHNSDPSISYSNSSGGWSFQGLNSNATDLTGTSMSLSFNGTSTTLYSVNFGSPTEYNATTAFYTIDGKSTDFDLPGSAKTSNSGGNYTNISNWPLFTLADLSASQHNLNVATSYNSTPQPQYLSIEYFIIQTNPSNSSSTEGSSNSTGVGSSSGGSSSSHSTPVGAIVGGVVGGIVGLAAIILALYFFFRRRRRSAQYHSPGMLDLSAGTPPLGHYGPNSGGSIINSPPPMQSVSSSGRPGSSAFSPDALYRDGTSPPHSPPAVMDSSVAGSVAGSSSRASQSVPDSGRLVSMKNAQSLKVRDEQLRRSELRLHTDSGVRLPAPNEREVIDVPPTYTED</sequence>
<keyword evidence="2" id="KW-0812">Transmembrane</keyword>
<organism evidence="3 4">
    <name type="scientific">Lentinula lateritia</name>
    <dbReference type="NCBI Taxonomy" id="40482"/>
    <lineage>
        <taxon>Eukaryota</taxon>
        <taxon>Fungi</taxon>
        <taxon>Dikarya</taxon>
        <taxon>Basidiomycota</taxon>
        <taxon>Agaricomycotina</taxon>
        <taxon>Agaricomycetes</taxon>
        <taxon>Agaricomycetidae</taxon>
        <taxon>Agaricales</taxon>
        <taxon>Marasmiineae</taxon>
        <taxon>Omphalotaceae</taxon>
        <taxon>Lentinula</taxon>
    </lineage>
</organism>
<gene>
    <name evidence="3" type="ORF">C8J55DRAFT_558280</name>
</gene>
<evidence type="ECO:0000256" key="2">
    <source>
        <dbReference type="SAM" id="Phobius"/>
    </source>
</evidence>
<feature type="transmembrane region" description="Helical" evidence="2">
    <location>
        <begin position="327"/>
        <end position="350"/>
    </location>
</feature>
<feature type="compositionally biased region" description="Low complexity" evidence="1">
    <location>
        <begin position="394"/>
        <end position="408"/>
    </location>
</feature>
<evidence type="ECO:0000256" key="1">
    <source>
        <dbReference type="SAM" id="MobiDB-lite"/>
    </source>
</evidence>
<dbReference type="AlphaFoldDB" id="A0A9W9AP22"/>
<feature type="region of interest" description="Disordered" evidence="1">
    <location>
        <begin position="297"/>
        <end position="322"/>
    </location>
</feature>
<reference evidence="3" key="2">
    <citation type="journal article" date="2023" name="Proc. Natl. Acad. Sci. U.S.A.">
        <title>A global phylogenomic analysis of the shiitake genus Lentinula.</title>
        <authorList>
            <person name="Sierra-Patev S."/>
            <person name="Min B."/>
            <person name="Naranjo-Ortiz M."/>
            <person name="Looney B."/>
            <person name="Konkel Z."/>
            <person name="Slot J.C."/>
            <person name="Sakamoto Y."/>
            <person name="Steenwyk J.L."/>
            <person name="Rokas A."/>
            <person name="Carro J."/>
            <person name="Camarero S."/>
            <person name="Ferreira P."/>
            <person name="Molpeceres G."/>
            <person name="Ruiz-Duenas F.J."/>
            <person name="Serrano A."/>
            <person name="Henrissat B."/>
            <person name="Drula E."/>
            <person name="Hughes K.W."/>
            <person name="Mata J.L."/>
            <person name="Ishikawa N.K."/>
            <person name="Vargas-Isla R."/>
            <person name="Ushijima S."/>
            <person name="Smith C.A."/>
            <person name="Donoghue J."/>
            <person name="Ahrendt S."/>
            <person name="Andreopoulos W."/>
            <person name="He G."/>
            <person name="LaButti K."/>
            <person name="Lipzen A."/>
            <person name="Ng V."/>
            <person name="Riley R."/>
            <person name="Sandor L."/>
            <person name="Barry K."/>
            <person name="Martinez A.T."/>
            <person name="Xiao Y."/>
            <person name="Gibbons J.G."/>
            <person name="Terashima K."/>
            <person name="Grigoriev I.V."/>
            <person name="Hibbett D."/>
        </authorList>
    </citation>
    <scope>NUCLEOTIDE SEQUENCE</scope>
    <source>
        <strain evidence="3">Sp2 HRB7682 ss15</strain>
    </source>
</reference>
<keyword evidence="2" id="KW-1133">Transmembrane helix</keyword>
<dbReference type="Proteomes" id="UP001150238">
    <property type="component" value="Unassembled WGS sequence"/>
</dbReference>
<keyword evidence="2" id="KW-0472">Membrane</keyword>
<dbReference type="EMBL" id="JANVFS010000009">
    <property type="protein sequence ID" value="KAJ4487224.1"/>
    <property type="molecule type" value="Genomic_DNA"/>
</dbReference>
<proteinExistence type="predicted"/>
<reference evidence="3" key="1">
    <citation type="submission" date="2022-08" db="EMBL/GenBank/DDBJ databases">
        <authorList>
            <consortium name="DOE Joint Genome Institute"/>
            <person name="Min B."/>
            <person name="Riley R."/>
            <person name="Sierra-Patev S."/>
            <person name="Naranjo-Ortiz M."/>
            <person name="Looney B."/>
            <person name="Konkel Z."/>
            <person name="Slot J.C."/>
            <person name="Sakamoto Y."/>
            <person name="Steenwyk J.L."/>
            <person name="Rokas A."/>
            <person name="Carro J."/>
            <person name="Camarero S."/>
            <person name="Ferreira P."/>
            <person name="Molpeceres G."/>
            <person name="Ruiz-Duenas F.J."/>
            <person name="Serrano A."/>
            <person name="Henrissat B."/>
            <person name="Drula E."/>
            <person name="Hughes K.W."/>
            <person name="Mata J.L."/>
            <person name="Ishikawa N.K."/>
            <person name="Vargas-Isla R."/>
            <person name="Ushijima S."/>
            <person name="Smith C.A."/>
            <person name="Ahrendt S."/>
            <person name="Andreopoulos W."/>
            <person name="He G."/>
            <person name="Labutti K."/>
            <person name="Lipzen A."/>
            <person name="Ng V."/>
            <person name="Sandor L."/>
            <person name="Barry K."/>
            <person name="Martinez A.T."/>
            <person name="Xiao Y."/>
            <person name="Gibbons J.G."/>
            <person name="Terashima K."/>
            <person name="Hibbett D.S."/>
            <person name="Grigoriev I.V."/>
        </authorList>
    </citation>
    <scope>NUCLEOTIDE SEQUENCE</scope>
    <source>
        <strain evidence="3">Sp2 HRB7682 ss15</strain>
    </source>
</reference>
<name>A0A9W9AP22_9AGAR</name>
<evidence type="ECO:0000313" key="4">
    <source>
        <dbReference type="Proteomes" id="UP001150238"/>
    </source>
</evidence>
<feature type="compositionally biased region" description="Low complexity" evidence="1">
    <location>
        <begin position="428"/>
        <end position="445"/>
    </location>
</feature>